<dbReference type="Gene3D" id="3.30.1370.10">
    <property type="entry name" value="K Homology domain, type 1"/>
    <property type="match status" value="1"/>
</dbReference>
<accession>A0AA38G9F8</accession>
<dbReference type="GO" id="GO:0003723">
    <property type="term" value="F:RNA binding"/>
    <property type="evidence" value="ECO:0007669"/>
    <property type="project" value="UniProtKB-UniRule"/>
</dbReference>
<organism evidence="3 4">
    <name type="scientific">Taxus chinensis</name>
    <name type="common">Chinese yew</name>
    <name type="synonym">Taxus wallichiana var. chinensis</name>
    <dbReference type="NCBI Taxonomy" id="29808"/>
    <lineage>
        <taxon>Eukaryota</taxon>
        <taxon>Viridiplantae</taxon>
        <taxon>Streptophyta</taxon>
        <taxon>Embryophyta</taxon>
        <taxon>Tracheophyta</taxon>
        <taxon>Spermatophyta</taxon>
        <taxon>Pinopsida</taxon>
        <taxon>Pinidae</taxon>
        <taxon>Conifers II</taxon>
        <taxon>Cupressales</taxon>
        <taxon>Taxaceae</taxon>
        <taxon>Taxus</taxon>
    </lineage>
</organism>
<keyword evidence="4" id="KW-1185">Reference proteome</keyword>
<keyword evidence="1" id="KW-0694">RNA-binding</keyword>
<dbReference type="EMBL" id="JAHRHJ020000004">
    <property type="protein sequence ID" value="KAH9317318.1"/>
    <property type="molecule type" value="Genomic_DNA"/>
</dbReference>
<comment type="caution">
    <text evidence="3">The sequence shown here is derived from an EMBL/GenBank/DDBJ whole genome shotgun (WGS) entry which is preliminary data.</text>
</comment>
<gene>
    <name evidence="3" type="ORF">KI387_019087</name>
</gene>
<feature type="non-terminal residue" evidence="3">
    <location>
        <position position="72"/>
    </location>
</feature>
<dbReference type="Pfam" id="PF00013">
    <property type="entry name" value="KH_1"/>
    <property type="match status" value="1"/>
</dbReference>
<evidence type="ECO:0000313" key="3">
    <source>
        <dbReference type="EMBL" id="KAH9317318.1"/>
    </source>
</evidence>
<protein>
    <recommendedName>
        <fullName evidence="2">K Homology domain-containing protein</fullName>
    </recommendedName>
</protein>
<dbReference type="Proteomes" id="UP000824469">
    <property type="component" value="Unassembled WGS sequence"/>
</dbReference>
<sequence>MALQRCKMSFAYSFQMEFRVPDEARGLVIGKGGRNIKRFQQFSGISSVRLLPFAMLLIRGNSSEAVQRIVAS</sequence>
<reference evidence="3 4" key="1">
    <citation type="journal article" date="2021" name="Nat. Plants">
        <title>The Taxus genome provides insights into paclitaxel biosynthesis.</title>
        <authorList>
            <person name="Xiong X."/>
            <person name="Gou J."/>
            <person name="Liao Q."/>
            <person name="Li Y."/>
            <person name="Zhou Q."/>
            <person name="Bi G."/>
            <person name="Li C."/>
            <person name="Du R."/>
            <person name="Wang X."/>
            <person name="Sun T."/>
            <person name="Guo L."/>
            <person name="Liang H."/>
            <person name="Lu P."/>
            <person name="Wu Y."/>
            <person name="Zhang Z."/>
            <person name="Ro D.K."/>
            <person name="Shang Y."/>
            <person name="Huang S."/>
            <person name="Yan J."/>
        </authorList>
    </citation>
    <scope>NUCLEOTIDE SEQUENCE [LARGE SCALE GENOMIC DNA]</scope>
    <source>
        <strain evidence="3">Ta-2019</strain>
    </source>
</reference>
<proteinExistence type="predicted"/>
<dbReference type="AlphaFoldDB" id="A0AA38G9F8"/>
<name>A0AA38G9F8_TAXCH</name>
<dbReference type="InterPro" id="IPR036612">
    <property type="entry name" value="KH_dom_type_1_sf"/>
</dbReference>
<evidence type="ECO:0000256" key="1">
    <source>
        <dbReference type="PROSITE-ProRule" id="PRU00117"/>
    </source>
</evidence>
<dbReference type="PROSITE" id="PS50084">
    <property type="entry name" value="KH_TYPE_1"/>
    <property type="match status" value="1"/>
</dbReference>
<dbReference type="InterPro" id="IPR004088">
    <property type="entry name" value="KH_dom_type_1"/>
</dbReference>
<dbReference type="SUPFAM" id="SSF54791">
    <property type="entry name" value="Eukaryotic type KH-domain (KH-domain type I)"/>
    <property type="match status" value="1"/>
</dbReference>
<feature type="domain" description="K Homology" evidence="2">
    <location>
        <begin position="16"/>
        <end position="68"/>
    </location>
</feature>
<evidence type="ECO:0000259" key="2">
    <source>
        <dbReference type="Pfam" id="PF00013"/>
    </source>
</evidence>
<evidence type="ECO:0000313" key="4">
    <source>
        <dbReference type="Proteomes" id="UP000824469"/>
    </source>
</evidence>